<dbReference type="GO" id="GO:0004856">
    <property type="term" value="F:D-xylulokinase activity"/>
    <property type="evidence" value="ECO:0007669"/>
    <property type="project" value="UniProtKB-UniRule"/>
</dbReference>
<dbReference type="InterPro" id="IPR050406">
    <property type="entry name" value="FGGY_Carb_Kinase"/>
</dbReference>
<comment type="catalytic activity">
    <reaction evidence="8 10">
        <text>D-xylulose + ATP = D-xylulose 5-phosphate + ADP + H(+)</text>
        <dbReference type="Rhea" id="RHEA:10964"/>
        <dbReference type="ChEBI" id="CHEBI:15378"/>
        <dbReference type="ChEBI" id="CHEBI:17140"/>
        <dbReference type="ChEBI" id="CHEBI:30616"/>
        <dbReference type="ChEBI" id="CHEBI:57737"/>
        <dbReference type="ChEBI" id="CHEBI:456216"/>
        <dbReference type="EC" id="2.7.1.17"/>
    </reaction>
</comment>
<dbReference type="InterPro" id="IPR000577">
    <property type="entry name" value="Carb_kinase_FGGY"/>
</dbReference>
<organism evidence="14 15">
    <name type="scientific">Kineococcus xinjiangensis</name>
    <dbReference type="NCBI Taxonomy" id="512762"/>
    <lineage>
        <taxon>Bacteria</taxon>
        <taxon>Bacillati</taxon>
        <taxon>Actinomycetota</taxon>
        <taxon>Actinomycetes</taxon>
        <taxon>Kineosporiales</taxon>
        <taxon>Kineosporiaceae</taxon>
        <taxon>Kineococcus</taxon>
    </lineage>
</organism>
<dbReference type="Gene3D" id="3.30.420.40">
    <property type="match status" value="2"/>
</dbReference>
<dbReference type="Pfam" id="PF02782">
    <property type="entry name" value="FGGY_C"/>
    <property type="match status" value="1"/>
</dbReference>
<dbReference type="PROSITE" id="PS00933">
    <property type="entry name" value="FGGY_KINASES_1"/>
    <property type="match status" value="1"/>
</dbReference>
<dbReference type="InterPro" id="IPR043129">
    <property type="entry name" value="ATPase_NBD"/>
</dbReference>
<evidence type="ECO:0000256" key="8">
    <source>
        <dbReference type="HAMAP-Rule" id="MF_02220"/>
    </source>
</evidence>
<dbReference type="InterPro" id="IPR018485">
    <property type="entry name" value="FGGY_C"/>
</dbReference>
<dbReference type="GO" id="GO:0042732">
    <property type="term" value="P:D-xylose metabolic process"/>
    <property type="evidence" value="ECO:0007669"/>
    <property type="project" value="UniProtKB-KW"/>
</dbReference>
<dbReference type="OrthoDB" id="9805576at2"/>
<dbReference type="GO" id="GO:0005524">
    <property type="term" value="F:ATP binding"/>
    <property type="evidence" value="ECO:0007669"/>
    <property type="project" value="UniProtKB-UniRule"/>
</dbReference>
<keyword evidence="7 8" id="KW-0119">Carbohydrate metabolism</keyword>
<evidence type="ECO:0000256" key="4">
    <source>
        <dbReference type="ARBA" id="ARBA00022741"/>
    </source>
</evidence>
<evidence type="ECO:0000259" key="12">
    <source>
        <dbReference type="Pfam" id="PF00370"/>
    </source>
</evidence>
<evidence type="ECO:0000256" key="6">
    <source>
        <dbReference type="ARBA" id="ARBA00022840"/>
    </source>
</evidence>
<reference evidence="14 15" key="1">
    <citation type="submission" date="2018-02" db="EMBL/GenBank/DDBJ databases">
        <title>Genomic Encyclopedia of Archaeal and Bacterial Type Strains, Phase II (KMG-II): from individual species to whole genera.</title>
        <authorList>
            <person name="Goeker M."/>
        </authorList>
    </citation>
    <scope>NUCLEOTIDE SEQUENCE [LARGE SCALE GENOMIC DNA]</scope>
    <source>
        <strain evidence="14 15">DSM 22857</strain>
    </source>
</reference>
<dbReference type="HAMAP" id="MF_02220">
    <property type="entry name" value="XylB"/>
    <property type="match status" value="1"/>
</dbReference>
<comment type="function">
    <text evidence="8">Catalyzes the phosphorylation of D-xylulose to D-xylulose 5-phosphate.</text>
</comment>
<evidence type="ECO:0000313" key="15">
    <source>
        <dbReference type="Proteomes" id="UP000239485"/>
    </source>
</evidence>
<dbReference type="GO" id="GO:0005998">
    <property type="term" value="P:xylulose catabolic process"/>
    <property type="evidence" value="ECO:0007669"/>
    <property type="project" value="UniProtKB-UniRule"/>
</dbReference>
<keyword evidence="3 8" id="KW-0808">Transferase</keyword>
<proteinExistence type="inferred from homology"/>
<feature type="compositionally biased region" description="Basic and acidic residues" evidence="11">
    <location>
        <begin position="445"/>
        <end position="454"/>
    </location>
</feature>
<keyword evidence="5 8" id="KW-0418">Kinase</keyword>
<dbReference type="InterPro" id="IPR018484">
    <property type="entry name" value="FGGY_N"/>
</dbReference>
<sequence>MPTVAGIDSSTQSCKVVVRDAVTGELLRAGRAAHPEGSEVDPHRWWRALEEALADAGGLADVDAVAVGAQQHGMVALDDAGEVVRPALLWNDGRSAGAAEDLVRELGGPGEWARAVGSVPVASFTVAKLRWLAEHEPDRAARVARVCLPHDWLTWHLGGRERLTTDRGDASGTGYFSAATGEYRRDLLRLAMGADGAEVELPQVLGPAEQAGRLRVGGREVVLGPGTGDNMAAALGVGAVPGDVVVSVGTSGVVSALSPTPSADPSGAVAGFADATGRYLPLVCTLNAARVLDAAARLLGVDHEELSRLALSAPAGAEGLVLVPYLEGERTPVRPDSTGALHGLTPATSTPTHLARAAVEGLLCGLADGLDALLAQGVEVRRVLLVGGGARSEAVRRLAPALLGRPVLVPPPGEYVADGAARQAAWALLGGEEPPPWEPGAAGTHEAEPQPEVRERYAQVRDLTAPRQ</sequence>
<dbReference type="PANTHER" id="PTHR43095:SF5">
    <property type="entry name" value="XYLULOSE KINASE"/>
    <property type="match status" value="1"/>
</dbReference>
<dbReference type="CDD" id="cd07809">
    <property type="entry name" value="ASKHA_NBD_FGGY_BaXK-like"/>
    <property type="match status" value="1"/>
</dbReference>
<evidence type="ECO:0000313" key="14">
    <source>
        <dbReference type="EMBL" id="PPK97863.1"/>
    </source>
</evidence>
<keyword evidence="4 8" id="KW-0547">Nucleotide-binding</keyword>
<keyword evidence="6 8" id="KW-0067">ATP-binding</keyword>
<dbReference type="SUPFAM" id="SSF53067">
    <property type="entry name" value="Actin-like ATPase domain"/>
    <property type="match status" value="2"/>
</dbReference>
<dbReference type="PANTHER" id="PTHR43095">
    <property type="entry name" value="SUGAR KINASE"/>
    <property type="match status" value="1"/>
</dbReference>
<evidence type="ECO:0000256" key="5">
    <source>
        <dbReference type="ARBA" id="ARBA00022777"/>
    </source>
</evidence>
<dbReference type="InterPro" id="IPR006000">
    <property type="entry name" value="Xylulokinase"/>
</dbReference>
<evidence type="ECO:0000256" key="10">
    <source>
        <dbReference type="RuleBase" id="RU364073"/>
    </source>
</evidence>
<dbReference type="PROSITE" id="PS00445">
    <property type="entry name" value="FGGY_KINASES_2"/>
    <property type="match status" value="1"/>
</dbReference>
<dbReference type="AlphaFoldDB" id="A0A2S6IUN0"/>
<dbReference type="NCBIfam" id="TIGR01312">
    <property type="entry name" value="XylB"/>
    <property type="match status" value="1"/>
</dbReference>
<evidence type="ECO:0000256" key="11">
    <source>
        <dbReference type="SAM" id="MobiDB-lite"/>
    </source>
</evidence>
<comment type="similarity">
    <text evidence="1 8 9">Belongs to the FGGY kinase family.</text>
</comment>
<evidence type="ECO:0000256" key="1">
    <source>
        <dbReference type="ARBA" id="ARBA00009156"/>
    </source>
</evidence>
<dbReference type="PIRSF" id="PIRSF000538">
    <property type="entry name" value="GlpK"/>
    <property type="match status" value="1"/>
</dbReference>
<dbReference type="EC" id="2.7.1.17" evidence="8 10"/>
<evidence type="ECO:0000259" key="13">
    <source>
        <dbReference type="Pfam" id="PF02782"/>
    </source>
</evidence>
<comment type="caution">
    <text evidence="14">The sequence shown here is derived from an EMBL/GenBank/DDBJ whole genome shotgun (WGS) entry which is preliminary data.</text>
</comment>
<feature type="site" description="Important for activity" evidence="8">
    <location>
        <position position="8"/>
    </location>
</feature>
<gene>
    <name evidence="8 10" type="primary">xylB</name>
    <name evidence="14" type="ORF">CLV92_10213</name>
</gene>
<feature type="binding site" evidence="8">
    <location>
        <begin position="71"/>
        <end position="72"/>
    </location>
    <ligand>
        <name>substrate</name>
    </ligand>
</feature>
<dbReference type="Proteomes" id="UP000239485">
    <property type="component" value="Unassembled WGS sequence"/>
</dbReference>
<keyword evidence="15" id="KW-1185">Reference proteome</keyword>
<evidence type="ECO:0000256" key="9">
    <source>
        <dbReference type="RuleBase" id="RU003733"/>
    </source>
</evidence>
<feature type="domain" description="Carbohydrate kinase FGGY C-terminal" evidence="13">
    <location>
        <begin position="245"/>
        <end position="428"/>
    </location>
</feature>
<feature type="domain" description="Carbohydrate kinase FGGY N-terminal" evidence="12">
    <location>
        <begin position="5"/>
        <end position="236"/>
    </location>
</feature>
<evidence type="ECO:0000256" key="2">
    <source>
        <dbReference type="ARBA" id="ARBA00022629"/>
    </source>
</evidence>
<evidence type="ECO:0000256" key="7">
    <source>
        <dbReference type="ARBA" id="ARBA00023277"/>
    </source>
</evidence>
<dbReference type="InterPro" id="IPR018483">
    <property type="entry name" value="Carb_kinase_FGGY_CS"/>
</dbReference>
<evidence type="ECO:0000256" key="3">
    <source>
        <dbReference type="ARBA" id="ARBA00022679"/>
    </source>
</evidence>
<protein>
    <recommendedName>
        <fullName evidence="8 10">Xylulose kinase</fullName>
        <shortName evidence="8 10">Xylulokinase</shortName>
        <ecNumber evidence="8 10">2.7.1.17</ecNumber>
    </recommendedName>
</protein>
<feature type="active site" description="Proton acceptor" evidence="8">
    <location>
        <position position="229"/>
    </location>
</feature>
<accession>A0A2S6IUN0</accession>
<feature type="region of interest" description="Disordered" evidence="11">
    <location>
        <begin position="430"/>
        <end position="454"/>
    </location>
</feature>
<keyword evidence="2 8" id="KW-0859">Xylose metabolism</keyword>
<dbReference type="Pfam" id="PF00370">
    <property type="entry name" value="FGGY_N"/>
    <property type="match status" value="1"/>
</dbReference>
<dbReference type="RefSeq" id="WP_104431340.1">
    <property type="nucleotide sequence ID" value="NZ_PTJD01000002.1"/>
</dbReference>
<name>A0A2S6IUN0_9ACTN</name>
<dbReference type="EMBL" id="PTJD01000002">
    <property type="protein sequence ID" value="PPK97863.1"/>
    <property type="molecule type" value="Genomic_DNA"/>
</dbReference>